<gene>
    <name evidence="2" type="ORF">ALEPTO_LOCUS9280</name>
</gene>
<comment type="caution">
    <text evidence="2">The sequence shown here is derived from an EMBL/GenBank/DDBJ whole genome shotgun (WGS) entry which is preliminary data.</text>
</comment>
<keyword evidence="3" id="KW-1185">Reference proteome</keyword>
<accession>A0A9N9GRA8</accession>
<evidence type="ECO:0000256" key="1">
    <source>
        <dbReference type="SAM" id="MobiDB-lite"/>
    </source>
</evidence>
<name>A0A9N9GRA8_9GLOM</name>
<reference evidence="2" key="1">
    <citation type="submission" date="2021-06" db="EMBL/GenBank/DDBJ databases">
        <authorList>
            <person name="Kallberg Y."/>
            <person name="Tangrot J."/>
            <person name="Rosling A."/>
        </authorList>
    </citation>
    <scope>NUCLEOTIDE SEQUENCE</scope>
    <source>
        <strain evidence="2">FL130A</strain>
    </source>
</reference>
<feature type="compositionally biased region" description="Low complexity" evidence="1">
    <location>
        <begin position="19"/>
        <end position="31"/>
    </location>
</feature>
<organism evidence="2 3">
    <name type="scientific">Ambispora leptoticha</name>
    <dbReference type="NCBI Taxonomy" id="144679"/>
    <lineage>
        <taxon>Eukaryota</taxon>
        <taxon>Fungi</taxon>
        <taxon>Fungi incertae sedis</taxon>
        <taxon>Mucoromycota</taxon>
        <taxon>Glomeromycotina</taxon>
        <taxon>Glomeromycetes</taxon>
        <taxon>Archaeosporales</taxon>
        <taxon>Ambisporaceae</taxon>
        <taxon>Ambispora</taxon>
    </lineage>
</organism>
<protein>
    <submittedName>
        <fullName evidence="2">6605_t:CDS:1</fullName>
    </submittedName>
</protein>
<evidence type="ECO:0000313" key="3">
    <source>
        <dbReference type="Proteomes" id="UP000789508"/>
    </source>
</evidence>
<dbReference type="Proteomes" id="UP000789508">
    <property type="component" value="Unassembled WGS sequence"/>
</dbReference>
<feature type="region of interest" description="Disordered" evidence="1">
    <location>
        <begin position="1"/>
        <end position="31"/>
    </location>
</feature>
<proteinExistence type="predicted"/>
<dbReference type="AlphaFoldDB" id="A0A9N9GRA8"/>
<feature type="region of interest" description="Disordered" evidence="1">
    <location>
        <begin position="193"/>
        <end position="224"/>
    </location>
</feature>
<evidence type="ECO:0000313" key="2">
    <source>
        <dbReference type="EMBL" id="CAG8628918.1"/>
    </source>
</evidence>
<sequence>MSEEDSNCVYDNKKRDLDSSTTASSPHSDSYSQYNEEMIQLIILLTTNITTSTEVKRDLVENINKFLQLYIEQRKNELESEQDHKFNEFIRIVVSLINDYLKLVFLCEEIHDKENVDDEINNELEIIETKVLSDDHNQLNVQKSMNDPIDEFSFFESGHAKTPNTCTIKCMDLNAEPENMEDIASSSLNSQNLIKDSNIPTDSDENSEDSQSSRNRSELMSVDSPSLESINENIELIHATFFDDNKLLSYDKEFYENCTKDVDYALKELFQLWKFYLVPTCNNQLELCQNINYYEQYFNNLDSEKTEKNSNEHVDLLEIFLSFLWLPFRSFGVLWRKNFEALLQFYT</sequence>
<dbReference type="OrthoDB" id="10604891at2759"/>
<dbReference type="EMBL" id="CAJVPS010006803">
    <property type="protein sequence ID" value="CAG8628918.1"/>
    <property type="molecule type" value="Genomic_DNA"/>
</dbReference>